<comment type="similarity">
    <text evidence="3 15">Belongs to the anaerobic coproporphyrinogen-III oxidase family.</text>
</comment>
<evidence type="ECO:0000259" key="18">
    <source>
        <dbReference type="PROSITE" id="PS51918"/>
    </source>
</evidence>
<feature type="binding site" evidence="16">
    <location>
        <position position="169"/>
    </location>
    <ligand>
        <name>S-adenosyl-L-methionine</name>
        <dbReference type="ChEBI" id="CHEBI:59789"/>
        <label>2</label>
    </ligand>
</feature>
<dbReference type="SUPFAM" id="SSF102114">
    <property type="entry name" value="Radical SAM enzymes"/>
    <property type="match status" value="1"/>
</dbReference>
<feature type="binding site" evidence="17">
    <location>
        <position position="58"/>
    </location>
    <ligand>
        <name>[4Fe-4S] cluster</name>
        <dbReference type="ChEBI" id="CHEBI:49883"/>
        <note>4Fe-4S-S-AdoMet</note>
    </ligand>
</feature>
<dbReference type="GO" id="GO:0046872">
    <property type="term" value="F:metal ion binding"/>
    <property type="evidence" value="ECO:0007669"/>
    <property type="project" value="UniProtKB-KW"/>
</dbReference>
<dbReference type="InterPro" id="IPR006638">
    <property type="entry name" value="Elp3/MiaA/NifB-like_rSAM"/>
</dbReference>
<feature type="binding site" evidence="17">
    <location>
        <position position="65"/>
    </location>
    <ligand>
        <name>[4Fe-4S] cluster</name>
        <dbReference type="ChEBI" id="CHEBI:49883"/>
        <note>4Fe-4S-S-AdoMet</note>
    </ligand>
</feature>
<dbReference type="NCBIfam" id="TIGR00538">
    <property type="entry name" value="hemN"/>
    <property type="match status" value="1"/>
</dbReference>
<feature type="binding site" evidence="16">
    <location>
        <position position="109"/>
    </location>
    <ligand>
        <name>S-adenosyl-L-methionine</name>
        <dbReference type="ChEBI" id="CHEBI:59789"/>
        <label>1</label>
    </ligand>
</feature>
<keyword evidence="12 15" id="KW-0627">Porphyrin biosynthesis</keyword>
<evidence type="ECO:0000256" key="10">
    <source>
        <dbReference type="ARBA" id="ARBA00023004"/>
    </source>
</evidence>
<evidence type="ECO:0000313" key="20">
    <source>
        <dbReference type="Proteomes" id="UP000291301"/>
    </source>
</evidence>
<proteinExistence type="inferred from homology"/>
<keyword evidence="9 15" id="KW-0560">Oxidoreductase</keyword>
<dbReference type="CDD" id="cd01335">
    <property type="entry name" value="Radical_SAM"/>
    <property type="match status" value="1"/>
</dbReference>
<dbReference type="InterPro" id="IPR023404">
    <property type="entry name" value="rSAM_horseshoe"/>
</dbReference>
<evidence type="ECO:0000256" key="16">
    <source>
        <dbReference type="PIRSR" id="PIRSR000167-1"/>
    </source>
</evidence>
<comment type="caution">
    <text evidence="19">The sequence shown here is derived from an EMBL/GenBank/DDBJ whole genome shotgun (WGS) entry which is preliminary data.</text>
</comment>
<feature type="binding site" evidence="16">
    <location>
        <position position="142"/>
    </location>
    <ligand>
        <name>S-adenosyl-L-methionine</name>
        <dbReference type="ChEBI" id="CHEBI:59789"/>
        <label>1</label>
    </ligand>
</feature>
<evidence type="ECO:0000256" key="3">
    <source>
        <dbReference type="ARBA" id="ARBA00005493"/>
    </source>
</evidence>
<evidence type="ECO:0000256" key="12">
    <source>
        <dbReference type="ARBA" id="ARBA00023244"/>
    </source>
</evidence>
<evidence type="ECO:0000256" key="7">
    <source>
        <dbReference type="ARBA" id="ARBA00022691"/>
    </source>
</evidence>
<comment type="subcellular location">
    <subcellularLocation>
        <location evidence="1 15">Cytoplasm</location>
    </subcellularLocation>
</comment>
<dbReference type="InterPro" id="IPR007197">
    <property type="entry name" value="rSAM"/>
</dbReference>
<dbReference type="Pfam" id="PF06969">
    <property type="entry name" value="HemN_C"/>
    <property type="match status" value="1"/>
</dbReference>
<dbReference type="OrthoDB" id="9808022at2"/>
<evidence type="ECO:0000256" key="17">
    <source>
        <dbReference type="PIRSR" id="PIRSR000167-2"/>
    </source>
</evidence>
<dbReference type="GO" id="GO:0004109">
    <property type="term" value="F:coproporphyrinogen oxidase activity"/>
    <property type="evidence" value="ECO:0007669"/>
    <property type="project" value="InterPro"/>
</dbReference>
<evidence type="ECO:0000256" key="11">
    <source>
        <dbReference type="ARBA" id="ARBA00023014"/>
    </source>
</evidence>
<comment type="cofactor">
    <cofactor evidence="15 17">
        <name>[4Fe-4S] cluster</name>
        <dbReference type="ChEBI" id="CHEBI:49883"/>
    </cofactor>
    <text evidence="15 17">Binds 1 [4Fe-4S] cluster. The cluster is coordinated with 3 cysteines and an exchangeable S-adenosyl-L-methionine.</text>
</comment>
<keyword evidence="5 15" id="KW-0004">4Fe-4S</keyword>
<comment type="subunit">
    <text evidence="4">Monomer.</text>
</comment>
<feature type="binding site" evidence="16">
    <location>
        <position position="326"/>
    </location>
    <ligand>
        <name>S-adenosyl-L-methionine</name>
        <dbReference type="ChEBI" id="CHEBI:59789"/>
        <label>1</label>
    </ligand>
</feature>
<evidence type="ECO:0000256" key="8">
    <source>
        <dbReference type="ARBA" id="ARBA00022723"/>
    </source>
</evidence>
<dbReference type="Proteomes" id="UP000291301">
    <property type="component" value="Unassembled WGS sequence"/>
</dbReference>
<feature type="binding site" evidence="16">
    <location>
        <begin position="64"/>
        <end position="66"/>
    </location>
    <ligand>
        <name>S-adenosyl-L-methionine</name>
        <dbReference type="ChEBI" id="CHEBI:59789"/>
        <label>2</label>
    </ligand>
</feature>
<evidence type="ECO:0000256" key="5">
    <source>
        <dbReference type="ARBA" id="ARBA00022485"/>
    </source>
</evidence>
<evidence type="ECO:0000256" key="6">
    <source>
        <dbReference type="ARBA" id="ARBA00022490"/>
    </source>
</evidence>
<dbReference type="AlphaFoldDB" id="A0A4R0PDW2"/>
<dbReference type="SFLD" id="SFLDG01082">
    <property type="entry name" value="B12-binding_domain_containing"/>
    <property type="match status" value="1"/>
</dbReference>
<name>A0A4R0PDW2_9HYPH</name>
<dbReference type="EC" id="1.3.98.3" evidence="15"/>
<evidence type="ECO:0000256" key="15">
    <source>
        <dbReference type="PIRNR" id="PIRNR000167"/>
    </source>
</evidence>
<dbReference type="EMBL" id="SJST01000002">
    <property type="protein sequence ID" value="TCD14943.1"/>
    <property type="molecule type" value="Genomic_DNA"/>
</dbReference>
<dbReference type="SFLD" id="SFLDG01065">
    <property type="entry name" value="anaerobic_coproporphyrinogen-I"/>
    <property type="match status" value="1"/>
</dbReference>
<evidence type="ECO:0000313" key="19">
    <source>
        <dbReference type="EMBL" id="TCD14943.1"/>
    </source>
</evidence>
<accession>A0A4R0PDW2</accession>
<dbReference type="SMART" id="SM00729">
    <property type="entry name" value="Elp3"/>
    <property type="match status" value="1"/>
</dbReference>
<feature type="binding site" evidence="16">
    <location>
        <position position="181"/>
    </location>
    <ligand>
        <name>S-adenosyl-L-methionine</name>
        <dbReference type="ChEBI" id="CHEBI:59789"/>
        <label>2</label>
    </ligand>
</feature>
<dbReference type="RefSeq" id="WP_131566227.1">
    <property type="nucleotide sequence ID" value="NZ_JAINFK010000003.1"/>
</dbReference>
<dbReference type="PANTHER" id="PTHR13932">
    <property type="entry name" value="COPROPORPHYRINIGEN III OXIDASE"/>
    <property type="match status" value="1"/>
</dbReference>
<evidence type="ECO:0000256" key="14">
    <source>
        <dbReference type="ARBA" id="ARBA00048321"/>
    </source>
</evidence>
<dbReference type="GO" id="GO:0051989">
    <property type="term" value="F:coproporphyrinogen dehydrogenase activity"/>
    <property type="evidence" value="ECO:0007669"/>
    <property type="project" value="UniProtKB-EC"/>
</dbReference>
<dbReference type="SFLD" id="SFLDS00029">
    <property type="entry name" value="Radical_SAM"/>
    <property type="match status" value="1"/>
</dbReference>
<dbReference type="Pfam" id="PF04055">
    <property type="entry name" value="Radical_SAM"/>
    <property type="match status" value="1"/>
</dbReference>
<keyword evidence="6 15" id="KW-0963">Cytoplasm</keyword>
<feature type="binding site" evidence="16">
    <location>
        <position position="240"/>
    </location>
    <ligand>
        <name>S-adenosyl-L-methionine</name>
        <dbReference type="ChEBI" id="CHEBI:59789"/>
        <label>2</label>
    </ligand>
</feature>
<evidence type="ECO:0000256" key="1">
    <source>
        <dbReference type="ARBA" id="ARBA00004496"/>
    </source>
</evidence>
<organism evidence="19 20">
    <name type="scientific">Oricola cellulosilytica</name>
    <dbReference type="NCBI Taxonomy" id="1429082"/>
    <lineage>
        <taxon>Bacteria</taxon>
        <taxon>Pseudomonadati</taxon>
        <taxon>Pseudomonadota</taxon>
        <taxon>Alphaproteobacteria</taxon>
        <taxon>Hyphomicrobiales</taxon>
        <taxon>Ahrensiaceae</taxon>
        <taxon>Oricola</taxon>
    </lineage>
</organism>
<reference evidence="19 20" key="1">
    <citation type="journal article" date="2015" name="Antonie Van Leeuwenhoek">
        <title>Oricola cellulosilytica gen. nov., sp. nov., a cellulose-degrading bacterium of the family Phyllobacteriaceae isolated from surface seashore water, and emended descriptions of Mesorhizobium loti and Phyllobacterium myrsinacearum.</title>
        <authorList>
            <person name="Hameed A."/>
            <person name="Shahina M."/>
            <person name="Lai W.A."/>
            <person name="Lin S.Y."/>
            <person name="Young L.S."/>
            <person name="Liu Y.C."/>
            <person name="Hsu Y.H."/>
            <person name="Young C.C."/>
        </authorList>
    </citation>
    <scope>NUCLEOTIDE SEQUENCE [LARGE SCALE GENOMIC DNA]</scope>
    <source>
        <strain evidence="19 20">KCTC 52183</strain>
    </source>
</reference>
<keyword evidence="10 15" id="KW-0408">Iron</keyword>
<dbReference type="PANTHER" id="PTHR13932:SF6">
    <property type="entry name" value="OXYGEN-INDEPENDENT COPROPORPHYRINOGEN III OXIDASE"/>
    <property type="match status" value="1"/>
</dbReference>
<dbReference type="GO" id="GO:0051539">
    <property type="term" value="F:4 iron, 4 sulfur cluster binding"/>
    <property type="evidence" value="ECO:0007669"/>
    <property type="project" value="UniProtKB-KW"/>
</dbReference>
<feature type="binding site" evidence="16">
    <location>
        <position position="52"/>
    </location>
    <ligand>
        <name>S-adenosyl-L-methionine</name>
        <dbReference type="ChEBI" id="CHEBI:59789"/>
        <label>1</label>
    </ligand>
</feature>
<protein>
    <recommendedName>
        <fullName evidence="15">Coproporphyrinogen-III oxidase</fullName>
        <ecNumber evidence="15">1.3.98.3</ecNumber>
    </recommendedName>
</protein>
<dbReference type="InterPro" id="IPR058240">
    <property type="entry name" value="rSAM_sf"/>
</dbReference>
<feature type="binding site" evidence="17">
    <location>
        <position position="62"/>
    </location>
    <ligand>
        <name>[4Fe-4S] cluster</name>
        <dbReference type="ChEBI" id="CHEBI:49883"/>
        <note>4Fe-4S-S-AdoMet</note>
    </ligand>
</feature>
<keyword evidence="8 15" id="KW-0479">Metal-binding</keyword>
<comment type="catalytic activity">
    <reaction evidence="14 15">
        <text>coproporphyrinogen III + 2 S-adenosyl-L-methionine = protoporphyrinogen IX + 2 5'-deoxyadenosine + 2 L-methionine + 2 CO2</text>
        <dbReference type="Rhea" id="RHEA:15425"/>
        <dbReference type="ChEBI" id="CHEBI:16526"/>
        <dbReference type="ChEBI" id="CHEBI:17319"/>
        <dbReference type="ChEBI" id="CHEBI:57307"/>
        <dbReference type="ChEBI" id="CHEBI:57309"/>
        <dbReference type="ChEBI" id="CHEBI:57844"/>
        <dbReference type="ChEBI" id="CHEBI:59789"/>
        <dbReference type="EC" id="1.3.98.3"/>
    </reaction>
</comment>
<feature type="binding site" evidence="16">
    <location>
        <position position="206"/>
    </location>
    <ligand>
        <name>S-adenosyl-L-methionine</name>
        <dbReference type="ChEBI" id="CHEBI:59789"/>
        <label>2</label>
    </ligand>
</feature>
<comment type="pathway">
    <text evidence="2 15">Porphyrin-containing compound metabolism; protoporphyrin-IX biosynthesis; protoporphyrinogen-IX from coproporphyrinogen-III (AdoMet route): step 1/1.</text>
</comment>
<dbReference type="Gene3D" id="1.10.10.920">
    <property type="match status" value="1"/>
</dbReference>
<evidence type="ECO:0000256" key="13">
    <source>
        <dbReference type="ARBA" id="ARBA00024295"/>
    </source>
</evidence>
<evidence type="ECO:0000256" key="9">
    <source>
        <dbReference type="ARBA" id="ARBA00023002"/>
    </source>
</evidence>
<keyword evidence="7 15" id="KW-0949">S-adenosyl-L-methionine</keyword>
<gene>
    <name evidence="19" type="primary">hemN</name>
    <name evidence="19" type="ORF">E0D97_05140</name>
</gene>
<comment type="function">
    <text evidence="13">Involved in the heme biosynthesis. Catalyzes the anaerobic oxidative decarboxylation of propionate groups of rings A and B of coproporphyrinogen III to yield the vinyl groups in protoporphyrinogen IX.</text>
</comment>
<dbReference type="GO" id="GO:0005737">
    <property type="term" value="C:cytoplasm"/>
    <property type="evidence" value="ECO:0007669"/>
    <property type="project" value="UniProtKB-SubCell"/>
</dbReference>
<feature type="domain" description="Radical SAM core" evidence="18">
    <location>
        <begin position="43"/>
        <end position="277"/>
    </location>
</feature>
<dbReference type="InterPro" id="IPR010723">
    <property type="entry name" value="HemN_C"/>
</dbReference>
<evidence type="ECO:0000256" key="2">
    <source>
        <dbReference type="ARBA" id="ARBA00004785"/>
    </source>
</evidence>
<dbReference type="Gene3D" id="3.80.30.20">
    <property type="entry name" value="tm_1862 like domain"/>
    <property type="match status" value="1"/>
</dbReference>
<dbReference type="PIRSF" id="PIRSF000167">
    <property type="entry name" value="HemN"/>
    <property type="match status" value="1"/>
</dbReference>
<dbReference type="InterPro" id="IPR004558">
    <property type="entry name" value="Coprogen_oxidase_HemN"/>
</dbReference>
<sequence length="451" mass="50006">MTLNIDAILSNQRAIPRYTSYPTAPHFADQAGLAIAHERLATLPENGPVSLYLHVPYCDRLCWFCGCHTKHTLKYEPVQRYVEALVAEIALARERAGKRLRAGQVHFGGGSPSMLRLPEFDRLSTALRTSFLIDEKTEISVEIDPSDVTPETLDGLRLLGVTRASIGVQDFDEAVQKAINRPQTYGQTRDVVAELRSTGVDSLNIDALYGLPLQTLERLETTIGKVLSLGPDRIALFGYAHVPWLKKHQTMIREQDLPGTRARFDHARRAAELISAAGYDRIGIDHFAKPDDGLAKAARAGRLHRNFQGYTADPCRTLVGLGASSISFYGNAYVQNIVPTSQYETAVHAGTLPAMRGVRLTLDDQIRAFMIERLMCDFALSFSHIERRFGSAARSYIAEARLACANDRFGLSEVTGHGVTIPDEARPFARIVASRFDAYLSESWVRYSKAV</sequence>
<evidence type="ECO:0000256" key="4">
    <source>
        <dbReference type="ARBA" id="ARBA00011245"/>
    </source>
</evidence>
<keyword evidence="11 15" id="KW-0411">Iron-sulfur</keyword>
<dbReference type="PROSITE" id="PS51918">
    <property type="entry name" value="RADICAL_SAM"/>
    <property type="match status" value="1"/>
</dbReference>
<keyword evidence="20" id="KW-1185">Reference proteome</keyword>
<dbReference type="GO" id="GO:0006782">
    <property type="term" value="P:protoporphyrinogen IX biosynthetic process"/>
    <property type="evidence" value="ECO:0007669"/>
    <property type="project" value="UniProtKB-UniPathway"/>
</dbReference>
<dbReference type="InterPro" id="IPR034505">
    <property type="entry name" value="Coproporphyrinogen-III_oxidase"/>
</dbReference>
<dbReference type="UniPathway" id="UPA00251">
    <property type="reaction ID" value="UER00323"/>
</dbReference>